<dbReference type="PANTHER" id="PTHR30548:SF2">
    <property type="entry name" value="2-HYDROXYACYL-COA DEHYDRATASE,D-COMPONENT"/>
    <property type="match status" value="1"/>
</dbReference>
<dbReference type="Pfam" id="PF06050">
    <property type="entry name" value="HGD-D"/>
    <property type="match status" value="2"/>
</dbReference>
<feature type="region of interest" description="Disordered" evidence="2">
    <location>
        <begin position="338"/>
        <end position="370"/>
    </location>
</feature>
<accession>A0ABU8S4H5</accession>
<organism evidence="3 4">
    <name type="scientific">Novosphingobium aquae</name>
    <dbReference type="NCBI Taxonomy" id="3133435"/>
    <lineage>
        <taxon>Bacteria</taxon>
        <taxon>Pseudomonadati</taxon>
        <taxon>Pseudomonadota</taxon>
        <taxon>Alphaproteobacteria</taxon>
        <taxon>Sphingomonadales</taxon>
        <taxon>Sphingomonadaceae</taxon>
        <taxon>Novosphingobium</taxon>
    </lineage>
</organism>
<dbReference type="PANTHER" id="PTHR30548">
    <property type="entry name" value="2-HYDROXYGLUTARYL-COA DEHYDRATASE, D-COMPONENT-RELATED"/>
    <property type="match status" value="1"/>
</dbReference>
<dbReference type="EMBL" id="JBBHJY010000001">
    <property type="protein sequence ID" value="MEJ6008836.1"/>
    <property type="molecule type" value="Genomic_DNA"/>
</dbReference>
<proteinExistence type="inferred from homology"/>
<protein>
    <submittedName>
        <fullName evidence="3">2-hydroxyacyl-CoA dehydratase family protein</fullName>
    </submittedName>
</protein>
<evidence type="ECO:0000256" key="1">
    <source>
        <dbReference type="ARBA" id="ARBA00005806"/>
    </source>
</evidence>
<comment type="similarity">
    <text evidence="1">Belongs to the FldB/FldC dehydratase alpha/beta subunit family.</text>
</comment>
<dbReference type="InterPro" id="IPR010327">
    <property type="entry name" value="FldB/FldC_alpha/beta"/>
</dbReference>
<keyword evidence="4" id="KW-1185">Reference proteome</keyword>
<evidence type="ECO:0000313" key="4">
    <source>
        <dbReference type="Proteomes" id="UP001379235"/>
    </source>
</evidence>
<name>A0ABU8S4H5_9SPHN</name>
<evidence type="ECO:0000313" key="3">
    <source>
        <dbReference type="EMBL" id="MEJ6008836.1"/>
    </source>
</evidence>
<reference evidence="3 4" key="1">
    <citation type="submission" date="2024-03" db="EMBL/GenBank/DDBJ databases">
        <authorList>
            <person name="Jo J.-H."/>
        </authorList>
    </citation>
    <scope>NUCLEOTIDE SEQUENCE [LARGE SCALE GENOMIC DNA]</scope>
    <source>
        <strain evidence="3 4">AS3R-12</strain>
    </source>
</reference>
<dbReference type="Proteomes" id="UP001379235">
    <property type="component" value="Unassembled WGS sequence"/>
</dbReference>
<dbReference type="Gene3D" id="1.20.1270.370">
    <property type="match status" value="1"/>
</dbReference>
<comment type="caution">
    <text evidence="3">The sequence shown here is derived from an EMBL/GenBank/DDBJ whole genome shotgun (WGS) entry which is preliminary data.</text>
</comment>
<dbReference type="Gene3D" id="3.40.50.11890">
    <property type="match status" value="1"/>
</dbReference>
<feature type="compositionally biased region" description="Pro residues" evidence="2">
    <location>
        <begin position="344"/>
        <end position="353"/>
    </location>
</feature>
<sequence>MIDSLRRATTNPEGEVARALAEGRRPIRTLGYDAPRAHLIAAGFQPVRLVAPRLEATPRADAIMGAAEMGPRGRRLLEALLGPAHPDVPVLITQADADQPQIFAALRELGRLGEAVPHHVHFCDLLHIDRPASAAYNEARLAQLHDWLAGLRGSAVDAGSLAAAREKLERIEGLLGELEGAIPASEHLELVAACAILPVDESLAALEAALAVPTEAVAPAGPRVFLCGTAHEGAELYRAIEEAGATIIGADHGWASLHAAPARVSSPFAVAEGIAQRVRNLSPDLVLHIAIDGDEAAPWDIAAIRAALPVGQRFAALRCGSIPDAAVRAGISAALAGDEVQPASAPPPAPPAKPKPRSEQGRSRKSLTSTADVNAYQRDWFARVREEVSAGSPFAVVNANAPQEILRAMDVPFVVNQWWASIVAAKQQSRHYQSLLRAHDYPADVEAYSAQGLAAVFDDDADNAPWGGLPRPDFVHAVASSDPTLKIFEHWGNEAGAQSFVYERTIDPRPDLYSDWWVQLPGNWEQAVEAERVDLMVAEMREVIAAIEEKTERTFSMERLREVMELVNEQEDYYRQTRDLVARTVPAPISVVDSMPATMIPQWQRGTPWARDAAKAFYEEVKARADAGLAACPNERVRLMWVGRGLWSEMGFYQKWEESHGAVFVWSMYLALAADGYVRDISGDRDPLRALASRVVCMGDELRMPTWAGPWYVHEADTHAVDAVVALQDADPFVVRALRAAGYPVLELTADNFNRDGEDGAAIEAAITAFIEGPASARAEARHVGT</sequence>
<dbReference type="RefSeq" id="WP_339964502.1">
    <property type="nucleotide sequence ID" value="NZ_JBBHJY010000001.1"/>
</dbReference>
<evidence type="ECO:0000256" key="2">
    <source>
        <dbReference type="SAM" id="MobiDB-lite"/>
    </source>
</evidence>
<gene>
    <name evidence="3" type="ORF">WG900_02770</name>
</gene>